<dbReference type="AlphaFoldDB" id="A0A2J7QI61"/>
<dbReference type="InParanoid" id="A0A2J7QI61"/>
<dbReference type="InterPro" id="IPR015063">
    <property type="entry name" value="USP8_dimer"/>
</dbReference>
<feature type="compositionally biased region" description="Basic and acidic residues" evidence="4">
    <location>
        <begin position="564"/>
        <end position="585"/>
    </location>
</feature>
<evidence type="ECO:0000259" key="6">
    <source>
        <dbReference type="PROSITE" id="PS50235"/>
    </source>
</evidence>
<evidence type="ECO:0000313" key="7">
    <source>
        <dbReference type="EMBL" id="PNF28269.1"/>
    </source>
</evidence>
<feature type="compositionally biased region" description="Basic and acidic residues" evidence="4">
    <location>
        <begin position="124"/>
        <end position="150"/>
    </location>
</feature>
<dbReference type="InterPro" id="IPR036873">
    <property type="entry name" value="Rhodanese-like_dom_sf"/>
</dbReference>
<organism evidence="7 8">
    <name type="scientific">Cryptotermes secundus</name>
    <dbReference type="NCBI Taxonomy" id="105785"/>
    <lineage>
        <taxon>Eukaryota</taxon>
        <taxon>Metazoa</taxon>
        <taxon>Ecdysozoa</taxon>
        <taxon>Arthropoda</taxon>
        <taxon>Hexapoda</taxon>
        <taxon>Insecta</taxon>
        <taxon>Pterygota</taxon>
        <taxon>Neoptera</taxon>
        <taxon>Polyneoptera</taxon>
        <taxon>Dictyoptera</taxon>
        <taxon>Blattodea</taxon>
        <taxon>Blattoidea</taxon>
        <taxon>Termitoidae</taxon>
        <taxon>Kalotermitidae</taxon>
        <taxon>Cryptotermitinae</taxon>
        <taxon>Cryptotermes</taxon>
    </lineage>
</organism>
<dbReference type="EMBL" id="NEVH01013960">
    <property type="protein sequence ID" value="PNF28269.1"/>
    <property type="molecule type" value="Genomic_DNA"/>
</dbReference>
<evidence type="ECO:0000259" key="5">
    <source>
        <dbReference type="PROSITE" id="PS50206"/>
    </source>
</evidence>
<comment type="similarity">
    <text evidence="2 3">Belongs to the peptidase C19 family.</text>
</comment>
<dbReference type="OrthoDB" id="292964at2759"/>
<feature type="region of interest" description="Disordered" evidence="4">
    <location>
        <begin position="124"/>
        <end position="162"/>
    </location>
</feature>
<dbReference type="GO" id="GO:0004843">
    <property type="term" value="F:cysteine-type deubiquitinase activity"/>
    <property type="evidence" value="ECO:0007669"/>
    <property type="project" value="UniProtKB-UniRule"/>
</dbReference>
<feature type="region of interest" description="Disordered" evidence="4">
    <location>
        <begin position="564"/>
        <end position="589"/>
    </location>
</feature>
<dbReference type="InterPro" id="IPR018200">
    <property type="entry name" value="USP_CS"/>
</dbReference>
<dbReference type="InterPro" id="IPR001763">
    <property type="entry name" value="Rhodanese-like_dom"/>
</dbReference>
<dbReference type="Gene3D" id="3.90.70.10">
    <property type="entry name" value="Cysteine proteinases"/>
    <property type="match status" value="1"/>
</dbReference>
<dbReference type="Gene3D" id="1.20.58.80">
    <property type="entry name" value="Phosphotransferase system, lactose/cellobiose-type IIA subunit"/>
    <property type="match status" value="1"/>
</dbReference>
<dbReference type="Pfam" id="PF00443">
    <property type="entry name" value="UCH"/>
    <property type="match status" value="1"/>
</dbReference>
<dbReference type="PROSITE" id="PS50235">
    <property type="entry name" value="USP_3"/>
    <property type="match status" value="1"/>
</dbReference>
<dbReference type="PANTHER" id="PTHR21646:SF46">
    <property type="entry name" value="UBIQUITIN CARBOXYL-TERMINAL HYDROLASE"/>
    <property type="match status" value="1"/>
</dbReference>
<evidence type="ECO:0000256" key="4">
    <source>
        <dbReference type="SAM" id="MobiDB-lite"/>
    </source>
</evidence>
<dbReference type="FunCoup" id="A0A2J7QI61">
    <property type="interactions" value="1160"/>
</dbReference>
<name>A0A2J7QI61_9NEOP</name>
<dbReference type="PROSITE" id="PS00972">
    <property type="entry name" value="USP_1"/>
    <property type="match status" value="1"/>
</dbReference>
<evidence type="ECO:0000256" key="1">
    <source>
        <dbReference type="ARBA" id="ARBA00000707"/>
    </source>
</evidence>
<keyword evidence="3" id="KW-0645">Protease</keyword>
<dbReference type="SUPFAM" id="SSF140856">
    <property type="entry name" value="USP8 N-terminal domain-like"/>
    <property type="match status" value="1"/>
</dbReference>
<dbReference type="PANTHER" id="PTHR21646">
    <property type="entry name" value="UBIQUITIN CARBOXYL-TERMINAL HYDROLASE"/>
    <property type="match status" value="1"/>
</dbReference>
<evidence type="ECO:0000313" key="8">
    <source>
        <dbReference type="Proteomes" id="UP000235965"/>
    </source>
</evidence>
<dbReference type="InterPro" id="IPR038765">
    <property type="entry name" value="Papain-like_cys_pep_sf"/>
</dbReference>
<dbReference type="EC" id="3.4.19.12" evidence="3"/>
<reference evidence="7 8" key="1">
    <citation type="submission" date="2017-12" db="EMBL/GenBank/DDBJ databases">
        <title>Hemimetabolous genomes reveal molecular basis of termite eusociality.</title>
        <authorList>
            <person name="Harrison M.C."/>
            <person name="Jongepier E."/>
            <person name="Robertson H.M."/>
            <person name="Arning N."/>
            <person name="Bitard-Feildel T."/>
            <person name="Chao H."/>
            <person name="Childers C.P."/>
            <person name="Dinh H."/>
            <person name="Doddapaneni H."/>
            <person name="Dugan S."/>
            <person name="Gowin J."/>
            <person name="Greiner C."/>
            <person name="Han Y."/>
            <person name="Hu H."/>
            <person name="Hughes D.S.T."/>
            <person name="Huylmans A.-K."/>
            <person name="Kemena C."/>
            <person name="Kremer L.P.M."/>
            <person name="Lee S.L."/>
            <person name="Lopez-Ezquerra A."/>
            <person name="Mallet L."/>
            <person name="Monroy-Kuhn J.M."/>
            <person name="Moser A."/>
            <person name="Murali S.C."/>
            <person name="Muzny D.M."/>
            <person name="Otani S."/>
            <person name="Piulachs M.-D."/>
            <person name="Poelchau M."/>
            <person name="Qu J."/>
            <person name="Schaub F."/>
            <person name="Wada-Katsumata A."/>
            <person name="Worley K.C."/>
            <person name="Xie Q."/>
            <person name="Ylla G."/>
            <person name="Poulsen M."/>
            <person name="Gibbs R.A."/>
            <person name="Schal C."/>
            <person name="Richards S."/>
            <person name="Belles X."/>
            <person name="Korb J."/>
            <person name="Bornberg-Bauer E."/>
        </authorList>
    </citation>
    <scope>NUCLEOTIDE SEQUENCE [LARGE SCALE GENOMIC DNA]</scope>
    <source>
        <tissue evidence="7">Whole body</tissue>
    </source>
</reference>
<dbReference type="STRING" id="105785.A0A2J7QI61"/>
<dbReference type="InterPro" id="IPR028889">
    <property type="entry name" value="USP"/>
</dbReference>
<dbReference type="PROSITE" id="PS50206">
    <property type="entry name" value="RHODANESE_3"/>
    <property type="match status" value="1"/>
</dbReference>
<evidence type="ECO:0000256" key="2">
    <source>
        <dbReference type="ARBA" id="ARBA00009085"/>
    </source>
</evidence>
<dbReference type="SUPFAM" id="SSF54001">
    <property type="entry name" value="Cysteine proteinases"/>
    <property type="match status" value="1"/>
</dbReference>
<feature type="domain" description="Rhodanese" evidence="5">
    <location>
        <begin position="178"/>
        <end position="298"/>
    </location>
</feature>
<dbReference type="CDD" id="cd02674">
    <property type="entry name" value="Peptidase_C19R"/>
    <property type="match status" value="1"/>
</dbReference>
<dbReference type="SUPFAM" id="SSF52821">
    <property type="entry name" value="Rhodanese/Cell cycle control phosphatase"/>
    <property type="match status" value="1"/>
</dbReference>
<proteinExistence type="inferred from homology"/>
<dbReference type="PROSITE" id="PS00973">
    <property type="entry name" value="USP_2"/>
    <property type="match status" value="1"/>
</dbReference>
<evidence type="ECO:0000256" key="3">
    <source>
        <dbReference type="RuleBase" id="RU366025"/>
    </source>
</evidence>
<comment type="catalytic activity">
    <reaction evidence="1 3">
        <text>Thiol-dependent hydrolysis of ester, thioester, amide, peptide and isopeptide bonds formed by the C-terminal Gly of ubiquitin (a 76-residue protein attached to proteins as an intracellular targeting signal).</text>
        <dbReference type="EC" id="3.4.19.12"/>
    </reaction>
</comment>
<gene>
    <name evidence="7" type="ORF">B7P43_G06644</name>
</gene>
<dbReference type="GO" id="GO:0016579">
    <property type="term" value="P:protein deubiquitination"/>
    <property type="evidence" value="ECO:0007669"/>
    <property type="project" value="InterPro"/>
</dbReference>
<dbReference type="InterPro" id="IPR001394">
    <property type="entry name" value="Peptidase_C19_UCH"/>
</dbReference>
<accession>A0A2J7QI61</accession>
<dbReference type="Pfam" id="PF08969">
    <property type="entry name" value="USP8_dimer"/>
    <property type="match status" value="1"/>
</dbReference>
<comment type="caution">
    <text evidence="7">The sequence shown here is derived from an EMBL/GenBank/DDBJ whole genome shotgun (WGS) entry which is preliminary data.</text>
</comment>
<dbReference type="GO" id="GO:0006508">
    <property type="term" value="P:proteolysis"/>
    <property type="evidence" value="ECO:0007669"/>
    <property type="project" value="UniProtKB-KW"/>
</dbReference>
<sequence>MPETKLKTLYVGKSIADLKKIFNIEDVIKGKKAKTLCTTADKLFGQAEQHKDSGDEEMSYVCYMKYLTIVTMVQKLEEYKKERDHFNQLLGAKNIKSALDMAEILAGSLEQRYELMNEQQKFEAEQRVQEEREAMEELKRKQVKLEKPTEDPSPANGLPGANDVSISSRQLHSLLKDNKTNILILDSRGAACYAESHMAIGKCINVPKDIVIPGTSAEALGKSLDPESRQSWGERKNADLVVLLDWFTSEKSHRPGTNLYTLKNILIKWDPGIIYKSPPLILDGGYEDWLLTYPMHTTNPHVKVPFHDSLTEVNDLLGGVEYPNFLESPQPAIDRTSKPQFGGKGSLLEDNINTIQVAIPDSVSEGQSRVTSFSSDRTKDIVKPGVDRGSKAAALQTYEERSREISEPLLSEIEKRAQKLEESELKAEREREILRISKEKEAEEERVRLLQNREEELLLSIAKLEEKQQDQEAEKQQLRDQLEQFKQADKEKADKAQSQKEEAERKEEERKRLVKEQEERNLPHREKTRIGLVNGLKLLVKMPEDRQRMKDAEKARKIEVEIRKEKEKGRQEHEKGTYAQLRRDIPASPSIMQRSHSYHNIAQMRDDPDLNVKHETPHYDRTIKPLQKPQRSEVSAARRRNFNPVWGNMGKGITGLKNLGNSCYMNSIIQCINNTTPLALYFWKGAYHEDVNYDNNSTRGEVAEEVAAVVSALWSGQYRSIACRDLKNVVGQHRKQFQGCEQQDSHEFLTILMDWLHEDLNKRSRKSPLKETSNDNLSPADQAWEKFRRCNESLIRSLFYGQQKSTVRCCKCSEESVTFEAFSDLSLPLPSSSNKCSLVECMKLYLNGEKISGWNCPCCKEKRDAIKKFDIWRLPPILVIHLNRFYHDGWWRKRQTYVDFPFNLDMRHFSLVPDQRYVSYKLYGVSNHYGSMEGGHYTAYCKNELYNKWYKFDDHEVSEISNNDIRSGAAYILFYTAISGNSS</sequence>
<feature type="domain" description="USP" evidence="6">
    <location>
        <begin position="654"/>
        <end position="978"/>
    </location>
</feature>
<keyword evidence="3" id="KW-0833">Ubl conjugation pathway</keyword>
<keyword evidence="8" id="KW-1185">Reference proteome</keyword>
<dbReference type="InterPro" id="IPR050185">
    <property type="entry name" value="Ub_carboxyl-term_hydrolase"/>
</dbReference>
<keyword evidence="3" id="KW-0378">Hydrolase</keyword>
<feature type="region of interest" description="Disordered" evidence="4">
    <location>
        <begin position="486"/>
        <end position="527"/>
    </location>
</feature>
<dbReference type="Proteomes" id="UP000235965">
    <property type="component" value="Unassembled WGS sequence"/>
</dbReference>
<dbReference type="Gene3D" id="3.40.250.10">
    <property type="entry name" value="Rhodanese-like domain"/>
    <property type="match status" value="1"/>
</dbReference>
<protein>
    <recommendedName>
        <fullName evidence="3">Ubiquitin carboxyl-terminal hydrolase</fullName>
        <ecNumber evidence="3">3.4.19.12</ecNumber>
    </recommendedName>
</protein>
<keyword evidence="3" id="KW-0788">Thiol protease</keyword>